<evidence type="ECO:0000313" key="4">
    <source>
        <dbReference type="Proteomes" id="UP000282930"/>
    </source>
</evidence>
<dbReference type="InterPro" id="IPR006674">
    <property type="entry name" value="HD_domain"/>
</dbReference>
<sequence>MFKNKKGILKFVFTANIFLVIIISYHEETVITMYIRDAVLGFIEINEKERKIIDLYEFQRLRYVKQLALTYYVYPGALHSRFEHSLGVMELASRIFDRLCVKRKKILRCNFLQIGLSIKEAKQILRLSALLHDVGHLPFSHVGEEVLPEGVKHEHVTIEIIKYLKPILDKTFFEGITEVIINILSKEEIVKNLTILKRIISGSLDADRMDYLLRDSIYCGVEYGRYDWQRIIDCLDIIESESGGYDLCIEHGGIHALESMILARFYMFAQVYCHKTRKIYDYYLSHVMREWYNLFVKNLIDITRYNDISVLNFIENTVREGNNHLYEFAHRIKFRKQHSVIFETSDFCDLPQLINAKKVFDTLQEEFSDYEFILRETRGKIHNFLVRESQKRENVGEKFYVLRNNRPYILTDESLIIRNIPKNFLNTRIYVAYKDKKYERMKESEIRKLIKKAEEIRRSFDNGKKI</sequence>
<name>A0A3T0D8G6_9FIRM</name>
<dbReference type="PANTHER" id="PTHR11373:SF4">
    <property type="entry name" value="DEOXYNUCLEOSIDE TRIPHOSPHATE TRIPHOSPHOHYDROLASE SAMHD1"/>
    <property type="match status" value="1"/>
</dbReference>
<dbReference type="EMBL" id="CP034791">
    <property type="protein sequence ID" value="AZT91437.1"/>
    <property type="molecule type" value="Genomic_DNA"/>
</dbReference>
<keyword evidence="1" id="KW-0472">Membrane</keyword>
<dbReference type="Proteomes" id="UP000282930">
    <property type="component" value="Chromosome"/>
</dbReference>
<keyword evidence="1" id="KW-1133">Transmembrane helix</keyword>
<organism evidence="3 4">
    <name type="scientific">Caldicellulosiruptor changbaiensis</name>
    <dbReference type="NCBI Taxonomy" id="1222016"/>
    <lineage>
        <taxon>Bacteria</taxon>
        <taxon>Bacillati</taxon>
        <taxon>Bacillota</taxon>
        <taxon>Bacillota incertae sedis</taxon>
        <taxon>Caldicellulosiruptorales</taxon>
        <taxon>Caldicellulosiruptoraceae</taxon>
        <taxon>Caldicellulosiruptor</taxon>
    </lineage>
</organism>
<evidence type="ECO:0000256" key="1">
    <source>
        <dbReference type="SAM" id="Phobius"/>
    </source>
</evidence>
<proteinExistence type="predicted"/>
<accession>A0A3T0D8G6</accession>
<dbReference type="AlphaFoldDB" id="A0A3T0D8G6"/>
<dbReference type="InterPro" id="IPR045509">
    <property type="entry name" value="HD_assoc_2"/>
</dbReference>
<dbReference type="GO" id="GO:0006203">
    <property type="term" value="P:dGTP catabolic process"/>
    <property type="evidence" value="ECO:0007669"/>
    <property type="project" value="TreeGrafter"/>
</dbReference>
<dbReference type="GO" id="GO:0008832">
    <property type="term" value="F:dGTPase activity"/>
    <property type="evidence" value="ECO:0007669"/>
    <property type="project" value="TreeGrafter"/>
</dbReference>
<dbReference type="Pfam" id="PF01966">
    <property type="entry name" value="HD"/>
    <property type="match status" value="1"/>
</dbReference>
<keyword evidence="4" id="KW-1185">Reference proteome</keyword>
<dbReference type="InterPro" id="IPR050135">
    <property type="entry name" value="dGTPase-like"/>
</dbReference>
<feature type="transmembrane region" description="Helical" evidence="1">
    <location>
        <begin position="7"/>
        <end position="26"/>
    </location>
</feature>
<dbReference type="PROSITE" id="PS51831">
    <property type="entry name" value="HD"/>
    <property type="match status" value="1"/>
</dbReference>
<dbReference type="Gene3D" id="1.10.3210.10">
    <property type="entry name" value="Hypothetical protein af1432"/>
    <property type="match status" value="1"/>
</dbReference>
<dbReference type="SMART" id="SM00471">
    <property type="entry name" value="HDc"/>
    <property type="match status" value="1"/>
</dbReference>
<evidence type="ECO:0000313" key="3">
    <source>
        <dbReference type="EMBL" id="AZT91437.1"/>
    </source>
</evidence>
<reference evidence="3 4" key="1">
    <citation type="submission" date="2018-12" db="EMBL/GenBank/DDBJ databases">
        <title>Genome sequence from the cellulolytic species, Caldicellulosiruptor changbaiensis.</title>
        <authorList>
            <person name="Blumer-Schuette S.E."/>
            <person name="Mendoza C."/>
        </authorList>
    </citation>
    <scope>NUCLEOTIDE SEQUENCE [LARGE SCALE GENOMIC DNA]</scope>
    <source>
        <strain evidence="3 4">CBS-Z</strain>
    </source>
</reference>
<feature type="domain" description="HD" evidence="2">
    <location>
        <begin position="81"/>
        <end position="212"/>
    </location>
</feature>
<dbReference type="InterPro" id="IPR003607">
    <property type="entry name" value="HD/PDEase_dom"/>
</dbReference>
<dbReference type="CDD" id="cd00077">
    <property type="entry name" value="HDc"/>
    <property type="match status" value="1"/>
</dbReference>
<dbReference type="KEGG" id="ccha:ELD05_12970"/>
<evidence type="ECO:0000259" key="2">
    <source>
        <dbReference type="PROSITE" id="PS51831"/>
    </source>
</evidence>
<dbReference type="SUPFAM" id="SSF109604">
    <property type="entry name" value="HD-domain/PDEase-like"/>
    <property type="match status" value="1"/>
</dbReference>
<gene>
    <name evidence="3" type="ORF">ELD05_12970</name>
</gene>
<keyword evidence="1" id="KW-0812">Transmembrane</keyword>
<protein>
    <submittedName>
        <fullName evidence="3">HD domain-containing protein</fullName>
    </submittedName>
</protein>
<dbReference type="PANTHER" id="PTHR11373">
    <property type="entry name" value="DEOXYNUCLEOSIDE TRIPHOSPHATE TRIPHOSPHOHYDROLASE"/>
    <property type="match status" value="1"/>
</dbReference>
<dbReference type="Pfam" id="PF19276">
    <property type="entry name" value="HD_assoc_2"/>
    <property type="match status" value="1"/>
</dbReference>